<dbReference type="EMBL" id="JBHTMB010000012">
    <property type="protein sequence ID" value="MFD1232054.1"/>
    <property type="molecule type" value="Genomic_DNA"/>
</dbReference>
<comment type="caution">
    <text evidence="2">The sequence shown here is derived from an EMBL/GenBank/DDBJ whole genome shotgun (WGS) entry which is preliminary data.</text>
</comment>
<dbReference type="Proteomes" id="UP001597182">
    <property type="component" value="Unassembled WGS sequence"/>
</dbReference>
<keyword evidence="3" id="KW-1185">Reference proteome</keyword>
<evidence type="ECO:0000256" key="1">
    <source>
        <dbReference type="SAM" id="MobiDB-lite"/>
    </source>
</evidence>
<sequence length="89" mass="9904">MSPTMYEFRVDGRISEPALDEFGDLQVEEVPPGLILRGEVIDESHLHAIMVLFRTHGLRLQWAEPVDDRGSAAERPATPPPAARRAADE</sequence>
<accession>A0ABW3VDE0</accession>
<proteinExistence type="predicted"/>
<reference evidence="3" key="1">
    <citation type="journal article" date="2019" name="Int. J. Syst. Evol. Microbiol.">
        <title>The Global Catalogue of Microorganisms (GCM) 10K type strain sequencing project: providing services to taxonomists for standard genome sequencing and annotation.</title>
        <authorList>
            <consortium name="The Broad Institute Genomics Platform"/>
            <consortium name="The Broad Institute Genome Sequencing Center for Infectious Disease"/>
            <person name="Wu L."/>
            <person name="Ma J."/>
        </authorList>
    </citation>
    <scope>NUCLEOTIDE SEQUENCE [LARGE SCALE GENOMIC DNA]</scope>
    <source>
        <strain evidence="3">CCUG 49018</strain>
    </source>
</reference>
<name>A0ABW3VDE0_9PSEU</name>
<feature type="region of interest" description="Disordered" evidence="1">
    <location>
        <begin position="67"/>
        <end position="89"/>
    </location>
</feature>
<organism evidence="2 3">
    <name type="scientific">Pseudonocardia benzenivorans</name>
    <dbReference type="NCBI Taxonomy" id="228005"/>
    <lineage>
        <taxon>Bacteria</taxon>
        <taxon>Bacillati</taxon>
        <taxon>Actinomycetota</taxon>
        <taxon>Actinomycetes</taxon>
        <taxon>Pseudonocardiales</taxon>
        <taxon>Pseudonocardiaceae</taxon>
        <taxon>Pseudonocardia</taxon>
    </lineage>
</organism>
<dbReference type="RefSeq" id="WP_346091026.1">
    <property type="nucleotide sequence ID" value="NZ_BAABKS010000017.1"/>
</dbReference>
<evidence type="ECO:0000313" key="2">
    <source>
        <dbReference type="EMBL" id="MFD1232054.1"/>
    </source>
</evidence>
<protein>
    <recommendedName>
        <fullName evidence="4">Lsr2 protein</fullName>
    </recommendedName>
</protein>
<evidence type="ECO:0000313" key="3">
    <source>
        <dbReference type="Proteomes" id="UP001597182"/>
    </source>
</evidence>
<evidence type="ECO:0008006" key="4">
    <source>
        <dbReference type="Google" id="ProtNLM"/>
    </source>
</evidence>
<gene>
    <name evidence="2" type="ORF">ACFQ34_02040</name>
</gene>